<reference evidence="7" key="2">
    <citation type="submission" date="2020-09" db="EMBL/GenBank/DDBJ databases">
        <authorList>
            <person name="Sun Q."/>
            <person name="Zhou Y."/>
        </authorList>
    </citation>
    <scope>NUCLEOTIDE SEQUENCE</scope>
    <source>
        <strain evidence="7">CGMCC 1.15519</strain>
    </source>
</reference>
<evidence type="ECO:0000256" key="2">
    <source>
        <dbReference type="ARBA" id="ARBA00012438"/>
    </source>
</evidence>
<evidence type="ECO:0000313" key="7">
    <source>
        <dbReference type="EMBL" id="GGE05032.1"/>
    </source>
</evidence>
<dbReference type="InterPro" id="IPR011006">
    <property type="entry name" value="CheY-like_superfamily"/>
</dbReference>
<feature type="domain" description="Histidine kinase" evidence="5">
    <location>
        <begin position="147"/>
        <end position="371"/>
    </location>
</feature>
<organism evidence="7 8">
    <name type="scientific">Sandarakinorhabdus glacialis</name>
    <dbReference type="NCBI Taxonomy" id="1614636"/>
    <lineage>
        <taxon>Bacteria</taxon>
        <taxon>Pseudomonadati</taxon>
        <taxon>Pseudomonadota</taxon>
        <taxon>Alphaproteobacteria</taxon>
        <taxon>Sphingomonadales</taxon>
        <taxon>Sphingosinicellaceae</taxon>
        <taxon>Sandarakinorhabdus</taxon>
    </lineage>
</organism>
<feature type="modified residue" description="4-aspartylphosphate" evidence="4">
    <location>
        <position position="445"/>
    </location>
</feature>
<evidence type="ECO:0000259" key="5">
    <source>
        <dbReference type="PROSITE" id="PS50109"/>
    </source>
</evidence>
<protein>
    <recommendedName>
        <fullName evidence="2">histidine kinase</fullName>
        <ecNumber evidence="2">2.7.13.3</ecNumber>
    </recommendedName>
</protein>
<dbReference type="PROSITE" id="PS50109">
    <property type="entry name" value="HIS_KIN"/>
    <property type="match status" value="1"/>
</dbReference>
<reference evidence="7" key="1">
    <citation type="journal article" date="2014" name="Int. J. Syst. Evol. Microbiol.">
        <title>Complete genome sequence of Corynebacterium casei LMG S-19264T (=DSM 44701T), isolated from a smear-ripened cheese.</title>
        <authorList>
            <consortium name="US DOE Joint Genome Institute (JGI-PGF)"/>
            <person name="Walter F."/>
            <person name="Albersmeier A."/>
            <person name="Kalinowski J."/>
            <person name="Ruckert C."/>
        </authorList>
    </citation>
    <scope>NUCLEOTIDE SEQUENCE</scope>
    <source>
        <strain evidence="7">CGMCC 1.15519</strain>
    </source>
</reference>
<comment type="caution">
    <text evidence="7">The sequence shown here is derived from an EMBL/GenBank/DDBJ whole genome shotgun (WGS) entry which is preliminary data.</text>
</comment>
<dbReference type="PROSITE" id="PS50110">
    <property type="entry name" value="RESPONSE_REGULATORY"/>
    <property type="match status" value="1"/>
</dbReference>
<evidence type="ECO:0000313" key="8">
    <source>
        <dbReference type="Proteomes" id="UP000635071"/>
    </source>
</evidence>
<evidence type="ECO:0000259" key="6">
    <source>
        <dbReference type="PROSITE" id="PS50110"/>
    </source>
</evidence>
<dbReference type="SUPFAM" id="SSF47384">
    <property type="entry name" value="Homodimeric domain of signal transducing histidine kinase"/>
    <property type="match status" value="1"/>
</dbReference>
<dbReference type="Pfam" id="PF02518">
    <property type="entry name" value="HATPase_c"/>
    <property type="match status" value="1"/>
</dbReference>
<dbReference type="InterPro" id="IPR003594">
    <property type="entry name" value="HATPase_dom"/>
</dbReference>
<dbReference type="InterPro" id="IPR004358">
    <property type="entry name" value="Sig_transdc_His_kin-like_C"/>
</dbReference>
<dbReference type="SUPFAM" id="SSF55874">
    <property type="entry name" value="ATPase domain of HSP90 chaperone/DNA topoisomerase II/histidine kinase"/>
    <property type="match status" value="1"/>
</dbReference>
<dbReference type="PRINTS" id="PR00344">
    <property type="entry name" value="BCTRLSENSOR"/>
</dbReference>
<dbReference type="Proteomes" id="UP000635071">
    <property type="component" value="Unassembled WGS sequence"/>
</dbReference>
<dbReference type="InterPro" id="IPR005467">
    <property type="entry name" value="His_kinase_dom"/>
</dbReference>
<dbReference type="InterPro" id="IPR036890">
    <property type="entry name" value="HATPase_C_sf"/>
</dbReference>
<dbReference type="GO" id="GO:0000155">
    <property type="term" value="F:phosphorelay sensor kinase activity"/>
    <property type="evidence" value="ECO:0007669"/>
    <property type="project" value="InterPro"/>
</dbReference>
<dbReference type="SMART" id="SM00448">
    <property type="entry name" value="REC"/>
    <property type="match status" value="1"/>
</dbReference>
<dbReference type="InterPro" id="IPR003661">
    <property type="entry name" value="HisK_dim/P_dom"/>
</dbReference>
<name>A0A916ZNK4_9SPHN</name>
<evidence type="ECO:0000256" key="1">
    <source>
        <dbReference type="ARBA" id="ARBA00000085"/>
    </source>
</evidence>
<dbReference type="EC" id="2.7.13.3" evidence="2"/>
<evidence type="ECO:0000256" key="4">
    <source>
        <dbReference type="PROSITE-ProRule" id="PRU00169"/>
    </source>
</evidence>
<dbReference type="Gene3D" id="1.10.287.130">
    <property type="match status" value="1"/>
</dbReference>
<dbReference type="CDD" id="cd00082">
    <property type="entry name" value="HisKA"/>
    <property type="match status" value="1"/>
</dbReference>
<dbReference type="SUPFAM" id="SSF52172">
    <property type="entry name" value="CheY-like"/>
    <property type="match status" value="1"/>
</dbReference>
<dbReference type="InterPro" id="IPR001789">
    <property type="entry name" value="Sig_transdc_resp-reg_receiver"/>
</dbReference>
<dbReference type="SMART" id="SM00387">
    <property type="entry name" value="HATPase_c"/>
    <property type="match status" value="1"/>
</dbReference>
<dbReference type="Pfam" id="PF00512">
    <property type="entry name" value="HisKA"/>
    <property type="match status" value="1"/>
</dbReference>
<dbReference type="InterPro" id="IPR036097">
    <property type="entry name" value="HisK_dim/P_sf"/>
</dbReference>
<dbReference type="PANTHER" id="PTHR43065">
    <property type="entry name" value="SENSOR HISTIDINE KINASE"/>
    <property type="match status" value="1"/>
</dbReference>
<gene>
    <name evidence="7" type="ORF">GCM10011529_09260</name>
</gene>
<accession>A0A916ZNK4</accession>
<keyword evidence="8" id="KW-1185">Reference proteome</keyword>
<dbReference type="SMART" id="SM00388">
    <property type="entry name" value="HisKA"/>
    <property type="match status" value="1"/>
</dbReference>
<keyword evidence="3 4" id="KW-0597">Phosphoprotein</keyword>
<dbReference type="AlphaFoldDB" id="A0A916ZNK4"/>
<proteinExistence type="predicted"/>
<comment type="catalytic activity">
    <reaction evidence="1">
        <text>ATP + protein L-histidine = ADP + protein N-phospho-L-histidine.</text>
        <dbReference type="EC" id="2.7.13.3"/>
    </reaction>
</comment>
<sequence>MPPGGWPAPYAAGEPNPWIGQLLMSLPLAMALVSIDGLIAVSNVALLATAGSGCRPGARPEALVIAEDATGLADAVRRAIAGGAQIEIRAALVTRPEEKQVITISPVPPGLGVGALLAMRDIREQLRLEAQVAAATRMQAVGQLAGGVAHDFNNILTAVLGITDQMIDRHPVGDPDHENLDEIRRNGLRAAALVAQLLAFARQQPQRQQVLDLETLIAALRPLLAQLLGKGIDLRIEGGPLRAAVRADPGQIEQVIVNLAVNARDAMSGAGSLTITVRDVPAGEIHALGHRIIPQVDHIAIDVVDTGAGIPAAIAGKIFEPFFTTKPMGEGTGLGLSTVYGIVKQSGGYIFASPSDGGRGTVFSVYLPAVTRLAARVVAPVVAAQAQENSLVDLRVLLVEDDAAVRAILERGLRRFGPVVTVAGDAMVALGILDEGAEFDVLVSDIMMPGIDGVELASRALAMRPGLGVVLMSGSAEAPLHRAASAQGVRFLAKPFALAELVAAIGDACPAH</sequence>
<feature type="domain" description="Response regulatory" evidence="6">
    <location>
        <begin position="395"/>
        <end position="509"/>
    </location>
</feature>
<dbReference type="EMBL" id="BMJM01000002">
    <property type="protein sequence ID" value="GGE05032.1"/>
    <property type="molecule type" value="Genomic_DNA"/>
</dbReference>
<dbReference type="Pfam" id="PF00072">
    <property type="entry name" value="Response_reg"/>
    <property type="match status" value="1"/>
</dbReference>
<dbReference type="Gene3D" id="3.30.565.10">
    <property type="entry name" value="Histidine kinase-like ATPase, C-terminal domain"/>
    <property type="match status" value="1"/>
</dbReference>
<dbReference type="Gene3D" id="3.40.50.2300">
    <property type="match status" value="1"/>
</dbReference>
<dbReference type="PANTHER" id="PTHR43065:SF42">
    <property type="entry name" value="TWO-COMPONENT SENSOR PPRA"/>
    <property type="match status" value="1"/>
</dbReference>
<evidence type="ECO:0000256" key="3">
    <source>
        <dbReference type="ARBA" id="ARBA00022553"/>
    </source>
</evidence>